<protein>
    <submittedName>
        <fullName evidence="2">NAD(P)H-binding protein</fullName>
    </submittedName>
</protein>
<gene>
    <name evidence="2" type="ORF">ACFOMD_14730</name>
</gene>
<evidence type="ECO:0000313" key="3">
    <source>
        <dbReference type="Proteomes" id="UP001595615"/>
    </source>
</evidence>
<proteinExistence type="predicted"/>
<sequence length="220" mass="24538">MTQVALIGGTGLVGREAARRLWASGEVGLVSFVRREPKARYERKISFERLLHDGISTLEMEQIDIAICCLGTTMKQAGSKGGFRRIDHDYVMAFAKAALKLGARQFILVSSVGAKRGSSTYYLSVKGEVEVAVSKLGFERVDVIRPGLLIGNRKQRRLGERMAQIIVPRLHWLMRGPLRRYRATRADTVARAIVELTGATDPGRYLYENQQLDILDQGFA</sequence>
<accession>A0ABV7XEX4</accession>
<keyword evidence="3" id="KW-1185">Reference proteome</keyword>
<name>A0ABV7XEX4_9SPHN</name>
<evidence type="ECO:0000259" key="1">
    <source>
        <dbReference type="Pfam" id="PF13460"/>
    </source>
</evidence>
<dbReference type="Gene3D" id="3.40.50.720">
    <property type="entry name" value="NAD(P)-binding Rossmann-like Domain"/>
    <property type="match status" value="1"/>
</dbReference>
<dbReference type="Pfam" id="PF13460">
    <property type="entry name" value="NAD_binding_10"/>
    <property type="match status" value="1"/>
</dbReference>
<evidence type="ECO:0000313" key="2">
    <source>
        <dbReference type="EMBL" id="MFC3713829.1"/>
    </source>
</evidence>
<dbReference type="InterPro" id="IPR036291">
    <property type="entry name" value="NAD(P)-bd_dom_sf"/>
</dbReference>
<reference evidence="3" key="1">
    <citation type="journal article" date="2019" name="Int. J. Syst. Evol. Microbiol.">
        <title>The Global Catalogue of Microorganisms (GCM) 10K type strain sequencing project: providing services to taxonomists for standard genome sequencing and annotation.</title>
        <authorList>
            <consortium name="The Broad Institute Genomics Platform"/>
            <consortium name="The Broad Institute Genome Sequencing Center for Infectious Disease"/>
            <person name="Wu L."/>
            <person name="Ma J."/>
        </authorList>
    </citation>
    <scope>NUCLEOTIDE SEQUENCE [LARGE SCALE GENOMIC DNA]</scope>
    <source>
        <strain evidence="3">KCTC 42644</strain>
    </source>
</reference>
<dbReference type="RefSeq" id="WP_380862703.1">
    <property type="nucleotide sequence ID" value="NZ_JBHRXV010000011.1"/>
</dbReference>
<dbReference type="SUPFAM" id="SSF51735">
    <property type="entry name" value="NAD(P)-binding Rossmann-fold domains"/>
    <property type="match status" value="1"/>
</dbReference>
<dbReference type="Proteomes" id="UP001595615">
    <property type="component" value="Unassembled WGS sequence"/>
</dbReference>
<organism evidence="2 3">
    <name type="scientific">Sphingoaurantiacus capsulatus</name>
    <dbReference type="NCBI Taxonomy" id="1771310"/>
    <lineage>
        <taxon>Bacteria</taxon>
        <taxon>Pseudomonadati</taxon>
        <taxon>Pseudomonadota</taxon>
        <taxon>Alphaproteobacteria</taxon>
        <taxon>Sphingomonadales</taxon>
        <taxon>Sphingosinicellaceae</taxon>
        <taxon>Sphingoaurantiacus</taxon>
    </lineage>
</organism>
<dbReference type="EMBL" id="JBHRXV010000011">
    <property type="protein sequence ID" value="MFC3713829.1"/>
    <property type="molecule type" value="Genomic_DNA"/>
</dbReference>
<feature type="domain" description="NAD(P)-binding" evidence="1">
    <location>
        <begin position="8"/>
        <end position="116"/>
    </location>
</feature>
<comment type="caution">
    <text evidence="2">The sequence shown here is derived from an EMBL/GenBank/DDBJ whole genome shotgun (WGS) entry which is preliminary data.</text>
</comment>
<dbReference type="InterPro" id="IPR016040">
    <property type="entry name" value="NAD(P)-bd_dom"/>
</dbReference>
<dbReference type="PANTHER" id="PTHR14097:SF7">
    <property type="entry name" value="OXIDOREDUCTASE HTATIP2"/>
    <property type="match status" value="1"/>
</dbReference>
<dbReference type="PANTHER" id="PTHR14097">
    <property type="entry name" value="OXIDOREDUCTASE HTATIP2"/>
    <property type="match status" value="1"/>
</dbReference>